<keyword evidence="8" id="KW-0560">Oxidoreductase</keyword>
<dbReference type="SUPFAM" id="SSF51735">
    <property type="entry name" value="NAD(P)-binding Rossmann-fold domains"/>
    <property type="match status" value="1"/>
</dbReference>
<dbReference type="GO" id="GO:0008270">
    <property type="term" value="F:zinc ion binding"/>
    <property type="evidence" value="ECO:0007669"/>
    <property type="project" value="InterPro"/>
</dbReference>
<keyword evidence="18" id="KW-1185">Reference proteome</keyword>
<dbReference type="FunFam" id="3.40.50.720:FF:000022">
    <property type="entry name" value="Cinnamyl alcohol dehydrogenase"/>
    <property type="match status" value="1"/>
</dbReference>
<dbReference type="Proteomes" id="UP000243459">
    <property type="component" value="Chromosome 3"/>
</dbReference>
<dbReference type="SUPFAM" id="SSF50129">
    <property type="entry name" value="GroES-like"/>
    <property type="match status" value="1"/>
</dbReference>
<dbReference type="Gene3D" id="3.90.180.10">
    <property type="entry name" value="Medium-chain alcohol dehydrogenases, catalytic domain"/>
    <property type="match status" value="2"/>
</dbReference>
<comment type="pathway">
    <text evidence="2">Aromatic compound metabolism; phenylpropanoid biosynthesis.</text>
</comment>
<protein>
    <recommendedName>
        <fullName evidence="4">cinnamyl-alcohol dehydrogenase</fullName>
        <ecNumber evidence="4">1.1.1.195</ecNumber>
    </recommendedName>
</protein>
<comment type="catalytic activity">
    <reaction evidence="12">
        <text>(E)-coniferol + NADP(+) = (E)-coniferaldehyde + NADPH + H(+)</text>
        <dbReference type="Rhea" id="RHEA:22444"/>
        <dbReference type="ChEBI" id="CHEBI:15378"/>
        <dbReference type="ChEBI" id="CHEBI:16547"/>
        <dbReference type="ChEBI" id="CHEBI:17745"/>
        <dbReference type="ChEBI" id="CHEBI:57783"/>
        <dbReference type="ChEBI" id="CHEBI:58349"/>
        <dbReference type="EC" id="1.1.1.195"/>
    </reaction>
    <physiologicalReaction direction="right-to-left" evidence="12">
        <dbReference type="Rhea" id="RHEA:22446"/>
    </physiologicalReaction>
</comment>
<keyword evidence="7 14" id="KW-0862">Zinc</keyword>
<evidence type="ECO:0000256" key="4">
    <source>
        <dbReference type="ARBA" id="ARBA00013171"/>
    </source>
</evidence>
<evidence type="ECO:0000256" key="10">
    <source>
        <dbReference type="ARBA" id="ARBA00048379"/>
    </source>
</evidence>
<evidence type="ECO:0000256" key="2">
    <source>
        <dbReference type="ARBA" id="ARBA00004928"/>
    </source>
</evidence>
<sequence>MENSQRALGWAAKDADGVLSPIKLSLRAKNDDDIIFKILYCGVCHTDLSTIKNEWGTARYPIVPGHEIIGVVIEVGITVYIKIPENMPLEKIAPLMCAGITVYSPMKYFGLNEKGKHLGVIGLGGLGHVAVKFAKAFGMRVTVVESNPEKRKEAMDVLGADSFLVSNCLEEMEAADGTIDGIIDTVPTVHDLHPIISLLKVHGKLIVLGGPSKPDELLTLSLIKAGKMIAGSCIGGIKDTQEMINFAAKHNITAEVEVIGIDYANKAMERLSKGDVRYRFVIDIVNSL</sequence>
<dbReference type="InterPro" id="IPR047109">
    <property type="entry name" value="CAD-like"/>
</dbReference>
<dbReference type="EC" id="1.1.1.195" evidence="4"/>
<evidence type="ECO:0000256" key="7">
    <source>
        <dbReference type="ARBA" id="ARBA00022833"/>
    </source>
</evidence>
<gene>
    <name evidence="17" type="ORF">A4U43_C03F15660</name>
</gene>
<reference evidence="18" key="1">
    <citation type="journal article" date="2017" name="Nat. Commun.">
        <title>The asparagus genome sheds light on the origin and evolution of a young Y chromosome.</title>
        <authorList>
            <person name="Harkess A."/>
            <person name="Zhou J."/>
            <person name="Xu C."/>
            <person name="Bowers J.E."/>
            <person name="Van der Hulst R."/>
            <person name="Ayyampalayam S."/>
            <person name="Mercati F."/>
            <person name="Riccardi P."/>
            <person name="McKain M.R."/>
            <person name="Kakrana A."/>
            <person name="Tang H."/>
            <person name="Ray J."/>
            <person name="Groenendijk J."/>
            <person name="Arikit S."/>
            <person name="Mathioni S.M."/>
            <person name="Nakano M."/>
            <person name="Shan H."/>
            <person name="Telgmann-Rauber A."/>
            <person name="Kanno A."/>
            <person name="Yue Z."/>
            <person name="Chen H."/>
            <person name="Li W."/>
            <person name="Chen Y."/>
            <person name="Xu X."/>
            <person name="Zhang Y."/>
            <person name="Luo S."/>
            <person name="Chen H."/>
            <person name="Gao J."/>
            <person name="Mao Z."/>
            <person name="Pires J.C."/>
            <person name="Luo M."/>
            <person name="Kudrna D."/>
            <person name="Wing R.A."/>
            <person name="Meyers B.C."/>
            <person name="Yi K."/>
            <person name="Kong H."/>
            <person name="Lavrijsen P."/>
            <person name="Sunseri F."/>
            <person name="Falavigna A."/>
            <person name="Ye Y."/>
            <person name="Leebens-Mack J.H."/>
            <person name="Chen G."/>
        </authorList>
    </citation>
    <scope>NUCLEOTIDE SEQUENCE [LARGE SCALE GENOMIC DNA]</scope>
    <source>
        <strain evidence="18">cv. DH0086</strain>
    </source>
</reference>
<evidence type="ECO:0000256" key="9">
    <source>
        <dbReference type="ARBA" id="ARBA00047329"/>
    </source>
</evidence>
<evidence type="ECO:0000256" key="12">
    <source>
        <dbReference type="ARBA" id="ARBA00049311"/>
    </source>
</evidence>
<dbReference type="InterPro" id="IPR013154">
    <property type="entry name" value="ADH-like_N"/>
</dbReference>
<evidence type="ECO:0000256" key="5">
    <source>
        <dbReference type="ARBA" id="ARBA00022723"/>
    </source>
</evidence>
<dbReference type="Gramene" id="ONK75324">
    <property type="protein sequence ID" value="ONK75324"/>
    <property type="gene ID" value="A4U43_C03F15660"/>
</dbReference>
<dbReference type="InterPro" id="IPR013149">
    <property type="entry name" value="ADH-like_C"/>
</dbReference>
<keyword evidence="6" id="KW-0438">Lignin biosynthesis</keyword>
<comment type="subunit">
    <text evidence="3">Homodimer.</text>
</comment>
<keyword evidence="5 14" id="KW-0479">Metal-binding</keyword>
<comment type="catalytic activity">
    <reaction evidence="9">
        <text>(E)-4-coumaroyl alcohol + NADP(+) = (E)-4-coumaraldehyde + NADPH + H(+)</text>
        <dbReference type="Rhea" id="RHEA:45724"/>
        <dbReference type="ChEBI" id="CHEBI:15378"/>
        <dbReference type="ChEBI" id="CHEBI:28353"/>
        <dbReference type="ChEBI" id="CHEBI:57783"/>
        <dbReference type="ChEBI" id="CHEBI:58349"/>
        <dbReference type="ChEBI" id="CHEBI:64555"/>
        <dbReference type="EC" id="1.1.1.195"/>
    </reaction>
    <physiologicalReaction direction="right-to-left" evidence="9">
        <dbReference type="Rhea" id="RHEA:45726"/>
    </physiologicalReaction>
</comment>
<evidence type="ECO:0000256" key="8">
    <source>
        <dbReference type="ARBA" id="ARBA00023002"/>
    </source>
</evidence>
<evidence type="ECO:0000259" key="15">
    <source>
        <dbReference type="Pfam" id="PF00107"/>
    </source>
</evidence>
<organism evidence="17 18">
    <name type="scientific">Asparagus officinalis</name>
    <name type="common">Garden asparagus</name>
    <dbReference type="NCBI Taxonomy" id="4686"/>
    <lineage>
        <taxon>Eukaryota</taxon>
        <taxon>Viridiplantae</taxon>
        <taxon>Streptophyta</taxon>
        <taxon>Embryophyta</taxon>
        <taxon>Tracheophyta</taxon>
        <taxon>Spermatophyta</taxon>
        <taxon>Magnoliopsida</taxon>
        <taxon>Liliopsida</taxon>
        <taxon>Asparagales</taxon>
        <taxon>Asparagaceae</taxon>
        <taxon>Asparagoideae</taxon>
        <taxon>Asparagus</taxon>
    </lineage>
</organism>
<dbReference type="InterPro" id="IPR002328">
    <property type="entry name" value="ADH_Zn_CS"/>
</dbReference>
<accession>A0A5P1FB93</accession>
<comment type="cofactor">
    <cofactor evidence="1 14">
        <name>Zn(2+)</name>
        <dbReference type="ChEBI" id="CHEBI:29105"/>
    </cofactor>
</comment>
<dbReference type="GO" id="GO:0009809">
    <property type="term" value="P:lignin biosynthetic process"/>
    <property type="evidence" value="ECO:0007669"/>
    <property type="project" value="UniProtKB-KW"/>
</dbReference>
<dbReference type="PANTHER" id="PTHR42683">
    <property type="entry name" value="ALDEHYDE REDUCTASE"/>
    <property type="match status" value="1"/>
</dbReference>
<dbReference type="Pfam" id="PF08240">
    <property type="entry name" value="ADH_N"/>
    <property type="match status" value="1"/>
</dbReference>
<dbReference type="Pfam" id="PF00107">
    <property type="entry name" value="ADH_zinc_N"/>
    <property type="match status" value="1"/>
</dbReference>
<comment type="catalytic activity">
    <reaction evidence="10">
        <text>(E)-sinapyl alcohol + NADP(+) = (E)-sinapaldehyde + NADPH + H(+)</text>
        <dbReference type="Rhea" id="RHEA:45704"/>
        <dbReference type="ChEBI" id="CHEBI:15378"/>
        <dbReference type="ChEBI" id="CHEBI:27949"/>
        <dbReference type="ChEBI" id="CHEBI:57783"/>
        <dbReference type="ChEBI" id="CHEBI:58349"/>
        <dbReference type="ChEBI" id="CHEBI:64557"/>
        <dbReference type="EC" id="1.1.1.195"/>
    </reaction>
    <physiologicalReaction direction="right-to-left" evidence="10">
        <dbReference type="Rhea" id="RHEA:45706"/>
    </physiologicalReaction>
</comment>
<evidence type="ECO:0000256" key="11">
    <source>
        <dbReference type="ARBA" id="ARBA00049226"/>
    </source>
</evidence>
<evidence type="ECO:0000259" key="16">
    <source>
        <dbReference type="Pfam" id="PF08240"/>
    </source>
</evidence>
<dbReference type="Gene3D" id="3.40.50.720">
    <property type="entry name" value="NAD(P)-binding Rossmann-like Domain"/>
    <property type="match status" value="1"/>
</dbReference>
<dbReference type="InterPro" id="IPR036291">
    <property type="entry name" value="NAD(P)-bd_dom_sf"/>
</dbReference>
<comment type="catalytic activity">
    <reaction evidence="11">
        <text>(E)-caffeyl alcohol + NADP(+) = (E)-caffeyl aldehyde + NADPH + H(+)</text>
        <dbReference type="Rhea" id="RHEA:45728"/>
        <dbReference type="ChEBI" id="CHEBI:15378"/>
        <dbReference type="ChEBI" id="CHEBI:28323"/>
        <dbReference type="ChEBI" id="CHEBI:31334"/>
        <dbReference type="ChEBI" id="CHEBI:57783"/>
        <dbReference type="ChEBI" id="CHEBI:58349"/>
    </reaction>
    <physiologicalReaction direction="right-to-left" evidence="11">
        <dbReference type="Rhea" id="RHEA:45730"/>
    </physiologicalReaction>
</comment>
<comment type="similarity">
    <text evidence="14">Belongs to the zinc-containing alcohol dehydrogenase family.</text>
</comment>
<dbReference type="PROSITE" id="PS00059">
    <property type="entry name" value="ADH_ZINC"/>
    <property type="match status" value="1"/>
</dbReference>
<name>A0A5P1FB93_ASPOF</name>
<dbReference type="OMA" id="NEWGICT"/>
<dbReference type="AlphaFoldDB" id="A0A5P1FB93"/>
<evidence type="ECO:0000256" key="1">
    <source>
        <dbReference type="ARBA" id="ARBA00001947"/>
    </source>
</evidence>
<evidence type="ECO:0000313" key="17">
    <source>
        <dbReference type="EMBL" id="ONK75324.1"/>
    </source>
</evidence>
<feature type="domain" description="Alcohol dehydrogenase-like N-terminal" evidence="16">
    <location>
        <begin position="31"/>
        <end position="78"/>
    </location>
</feature>
<evidence type="ECO:0000256" key="6">
    <source>
        <dbReference type="ARBA" id="ARBA00022733"/>
    </source>
</evidence>
<evidence type="ECO:0000256" key="14">
    <source>
        <dbReference type="RuleBase" id="RU361277"/>
    </source>
</evidence>
<dbReference type="GO" id="GO:0045551">
    <property type="term" value="F:cinnamyl-alcohol dehydrogenase activity"/>
    <property type="evidence" value="ECO:0007669"/>
    <property type="project" value="UniProtKB-EC"/>
</dbReference>
<dbReference type="InterPro" id="IPR011032">
    <property type="entry name" value="GroES-like_sf"/>
</dbReference>
<dbReference type="FunFam" id="3.90.180.10:FF:000100">
    <property type="entry name" value="Putative cinnamyl alcohol dehydrogenase 6"/>
    <property type="match status" value="1"/>
</dbReference>
<feature type="domain" description="Alcohol dehydrogenase-like C-terminal" evidence="15">
    <location>
        <begin position="125"/>
        <end position="248"/>
    </location>
</feature>
<comment type="catalytic activity">
    <reaction evidence="13">
        <text>(E)-cinnamyl alcohol + NADP(+) = (E)-cinnamaldehyde + NADPH + H(+)</text>
        <dbReference type="Rhea" id="RHEA:10392"/>
        <dbReference type="ChEBI" id="CHEBI:15378"/>
        <dbReference type="ChEBI" id="CHEBI:16731"/>
        <dbReference type="ChEBI" id="CHEBI:33227"/>
        <dbReference type="ChEBI" id="CHEBI:57783"/>
        <dbReference type="ChEBI" id="CHEBI:58349"/>
        <dbReference type="EC" id="1.1.1.195"/>
    </reaction>
    <physiologicalReaction direction="right-to-left" evidence="13">
        <dbReference type="Rhea" id="RHEA:10394"/>
    </physiologicalReaction>
</comment>
<proteinExistence type="inferred from homology"/>
<evidence type="ECO:0000256" key="3">
    <source>
        <dbReference type="ARBA" id="ARBA00011738"/>
    </source>
</evidence>
<dbReference type="CDD" id="cd05283">
    <property type="entry name" value="CAD1"/>
    <property type="match status" value="1"/>
</dbReference>
<evidence type="ECO:0000256" key="13">
    <source>
        <dbReference type="ARBA" id="ARBA00049332"/>
    </source>
</evidence>
<evidence type="ECO:0000313" key="18">
    <source>
        <dbReference type="Proteomes" id="UP000243459"/>
    </source>
</evidence>
<dbReference type="EMBL" id="CM007383">
    <property type="protein sequence ID" value="ONK75324.1"/>
    <property type="molecule type" value="Genomic_DNA"/>
</dbReference>